<dbReference type="Proteomes" id="UP001056778">
    <property type="component" value="Chromosome 3"/>
</dbReference>
<dbReference type="EMBL" id="CM043017">
    <property type="protein sequence ID" value="KAI4466056.1"/>
    <property type="molecule type" value="Genomic_DNA"/>
</dbReference>
<comment type="caution">
    <text evidence="1">The sequence shown here is derived from an EMBL/GenBank/DDBJ whole genome shotgun (WGS) entry which is preliminary data.</text>
</comment>
<keyword evidence="2" id="KW-1185">Reference proteome</keyword>
<gene>
    <name evidence="1" type="ORF">MML48_3g00005785</name>
</gene>
<evidence type="ECO:0000313" key="2">
    <source>
        <dbReference type="Proteomes" id="UP001056778"/>
    </source>
</evidence>
<sequence>MSERKFARSLGKPGTAAQLRETVSQVVRESTVQNKPQLVEPIDFENFILKNKTLLQNDSQRELLLYPADDISQIVLPRRYRTTTQTVPSKSETEDCNLFTKQCIASYSSNWNLIHYKYSAYSGTYAELPKLPCNDNLKEETFEIDIDSDNAEDFQLQVDGITKEGYLMKGPEIGSDRMFVNIGSKSFKRRYCYLRQEVDGTYILELFKDERKGEAKLTIVMDFCTEVVKNPKRGRFCFELRMTAGHKSYMLGAENETEFKDWLAKLSSVLQQNKVQEEKRAASLERDRSSPIPQVPAQPFGTLKGLEHSMNPQLIKYARETDISIAMSRRENRSKLFTLYPQLSVALNIKPSNNGGLQDQIEPYKEMFGTRVFVKCENISFKLQAPGEGDRDLCQIEPYHTTLCLFDTRLGRKLTENFHFDVNHPIVHSMAHMTNGVRDGRGDGPSSPKNDLPSNLSREWLLYPKQALLSITNPHPDIFLVVRIEKVLQGGICQASEPYIKVNKDPKAALKVYKSVLASCQRLGHYKMPFAWTARPLFRLYSNELDTTSDFPGIFRQESNKLTDEELLKLLNEYRKPDKFSKLTVIPGSLKIKISSLNEIPENTLTTAVAALKPFPIPPTNEPTIEITEFEKTSEKDVHPYTTFINHLYVYPQLLNFDTQKMFTRARNIACVVELKDSDDENAVGLQCIYGRPGQNLLVSQVSCAVLHHNTVPTWYEEIKIRLPIHLHHGHHLLFTFYHISCDTTKKRENGVESCVGYAWIPLLCKGKLNVDKQVVPVAAHLPTGYLSIHPFGLGKGSLKYKIAVDSTLVTKMPHKFENYEKLDMIRAFIICNEVANDAVALYLERFPERRQPEHRIFKRLMSSLEEYGSFEKRRSRKYNKVFRDETEITVLAKVEAEPSVSSRQIENELGVPPKTALNILRKRGGIFEHLMRTP</sequence>
<protein>
    <submittedName>
        <fullName evidence="1">Dedicator of cytokinesis dock</fullName>
    </submittedName>
</protein>
<accession>A0ACB9TGQ7</accession>
<organism evidence="1 2">
    <name type="scientific">Holotrichia oblita</name>
    <name type="common">Chafer beetle</name>
    <dbReference type="NCBI Taxonomy" id="644536"/>
    <lineage>
        <taxon>Eukaryota</taxon>
        <taxon>Metazoa</taxon>
        <taxon>Ecdysozoa</taxon>
        <taxon>Arthropoda</taxon>
        <taxon>Hexapoda</taxon>
        <taxon>Insecta</taxon>
        <taxon>Pterygota</taxon>
        <taxon>Neoptera</taxon>
        <taxon>Endopterygota</taxon>
        <taxon>Coleoptera</taxon>
        <taxon>Polyphaga</taxon>
        <taxon>Scarabaeiformia</taxon>
        <taxon>Scarabaeidae</taxon>
        <taxon>Melolonthinae</taxon>
        <taxon>Holotrichia</taxon>
    </lineage>
</organism>
<evidence type="ECO:0000313" key="1">
    <source>
        <dbReference type="EMBL" id="KAI4466056.1"/>
    </source>
</evidence>
<proteinExistence type="predicted"/>
<name>A0ACB9TGQ7_HOLOL</name>
<reference evidence="1" key="1">
    <citation type="submission" date="2022-04" db="EMBL/GenBank/DDBJ databases">
        <title>Chromosome-scale genome assembly of Holotrichia oblita Faldermann.</title>
        <authorList>
            <person name="Rongchong L."/>
        </authorList>
    </citation>
    <scope>NUCLEOTIDE SEQUENCE</scope>
    <source>
        <strain evidence="1">81SQS9</strain>
    </source>
</reference>